<feature type="compositionally biased region" description="Polar residues" evidence="6">
    <location>
        <begin position="55"/>
        <end position="65"/>
    </location>
</feature>
<dbReference type="InterPro" id="IPR032308">
    <property type="entry name" value="TDBD"/>
</dbReference>
<evidence type="ECO:0000256" key="6">
    <source>
        <dbReference type="SAM" id="MobiDB-lite"/>
    </source>
</evidence>
<comment type="caution">
    <text evidence="8">The sequence shown here is derived from an EMBL/GenBank/DDBJ whole genome shotgun (WGS) entry which is preliminary data.</text>
</comment>
<dbReference type="PANTHER" id="PTHR31413">
    <property type="entry name" value="AFP HOMOLOG 2"/>
    <property type="match status" value="1"/>
</dbReference>
<comment type="subcellular location">
    <subcellularLocation>
        <location evidence="1 4">Nucleus</location>
    </subcellularLocation>
</comment>
<keyword evidence="9" id="KW-1185">Reference proteome</keyword>
<dbReference type="EMBL" id="JBAMMX010000020">
    <property type="protein sequence ID" value="KAK6921005.1"/>
    <property type="molecule type" value="Genomic_DNA"/>
</dbReference>
<evidence type="ECO:0000256" key="3">
    <source>
        <dbReference type="ARBA" id="ARBA00023242"/>
    </source>
</evidence>
<evidence type="ECO:0000256" key="5">
    <source>
        <dbReference type="SAM" id="Coils"/>
    </source>
</evidence>
<feature type="coiled-coil region" evidence="5">
    <location>
        <begin position="103"/>
        <end position="130"/>
    </location>
</feature>
<dbReference type="Proteomes" id="UP001370490">
    <property type="component" value="Unassembled WGS sequence"/>
</dbReference>
<organism evidence="8 9">
    <name type="scientific">Dillenia turbinata</name>
    <dbReference type="NCBI Taxonomy" id="194707"/>
    <lineage>
        <taxon>Eukaryota</taxon>
        <taxon>Viridiplantae</taxon>
        <taxon>Streptophyta</taxon>
        <taxon>Embryophyta</taxon>
        <taxon>Tracheophyta</taxon>
        <taxon>Spermatophyta</taxon>
        <taxon>Magnoliopsida</taxon>
        <taxon>eudicotyledons</taxon>
        <taxon>Gunneridae</taxon>
        <taxon>Pentapetalae</taxon>
        <taxon>Dilleniales</taxon>
        <taxon>Dilleniaceae</taxon>
        <taxon>Dillenia</taxon>
    </lineage>
</organism>
<dbReference type="InterPro" id="IPR031307">
    <property type="entry name" value="Ninja_fam"/>
</dbReference>
<keyword evidence="3 4" id="KW-0539">Nucleus</keyword>
<evidence type="ECO:0000313" key="8">
    <source>
        <dbReference type="EMBL" id="KAK6921005.1"/>
    </source>
</evidence>
<dbReference type="AlphaFoldDB" id="A0AAN8USK3"/>
<feature type="region of interest" description="Disordered" evidence="6">
    <location>
        <begin position="1"/>
        <end position="94"/>
    </location>
</feature>
<dbReference type="Pfam" id="PF16135">
    <property type="entry name" value="TDBD"/>
    <property type="match status" value="1"/>
</dbReference>
<dbReference type="GO" id="GO:0045892">
    <property type="term" value="P:negative regulation of DNA-templated transcription"/>
    <property type="evidence" value="ECO:0007669"/>
    <property type="project" value="TreeGrafter"/>
</dbReference>
<proteinExistence type="inferred from homology"/>
<reference evidence="8 9" key="1">
    <citation type="submission" date="2023-12" db="EMBL/GenBank/DDBJ databases">
        <title>A high-quality genome assembly for Dillenia turbinata (Dilleniales).</title>
        <authorList>
            <person name="Chanderbali A."/>
        </authorList>
    </citation>
    <scope>NUCLEOTIDE SEQUENCE [LARGE SCALE GENOMIC DNA]</scope>
    <source>
        <strain evidence="8">LSX21</strain>
        <tissue evidence="8">Leaf</tissue>
    </source>
</reference>
<name>A0AAN8USK3_9MAGN</name>
<evidence type="ECO:0000256" key="1">
    <source>
        <dbReference type="ARBA" id="ARBA00004123"/>
    </source>
</evidence>
<dbReference type="GO" id="GO:0005634">
    <property type="term" value="C:nucleus"/>
    <property type="evidence" value="ECO:0007669"/>
    <property type="project" value="UniProtKB-SubCell"/>
</dbReference>
<dbReference type="GO" id="GO:0007165">
    <property type="term" value="P:signal transduction"/>
    <property type="evidence" value="ECO:0007669"/>
    <property type="project" value="InterPro"/>
</dbReference>
<feature type="region of interest" description="Disordered" evidence="6">
    <location>
        <begin position="133"/>
        <end position="159"/>
    </location>
</feature>
<evidence type="ECO:0000259" key="7">
    <source>
        <dbReference type="Pfam" id="PF16135"/>
    </source>
</evidence>
<evidence type="ECO:0000256" key="2">
    <source>
        <dbReference type="ARBA" id="ARBA00006081"/>
    </source>
</evidence>
<comment type="function">
    <text evidence="4">Acts as a negative regulator of abscisic acid (ABA) response.</text>
</comment>
<feature type="region of interest" description="Disordered" evidence="6">
    <location>
        <begin position="344"/>
        <end position="374"/>
    </location>
</feature>
<evidence type="ECO:0000256" key="4">
    <source>
        <dbReference type="RuleBase" id="RU369029"/>
    </source>
</evidence>
<protein>
    <recommendedName>
        <fullName evidence="4">Ninja-family protein</fullName>
    </recommendedName>
    <alternativeName>
        <fullName evidence="4">ABI-binding protein</fullName>
    </alternativeName>
</protein>
<feature type="domain" description="Tify" evidence="7">
    <location>
        <begin position="303"/>
        <end position="336"/>
    </location>
</feature>
<dbReference type="PANTHER" id="PTHR31413:SF31">
    <property type="entry name" value="NINJA-FAMILY PROTEIN AFP3"/>
    <property type="match status" value="1"/>
</dbReference>
<sequence>MAADRKDGNQPQPRQPRFIIDLINRRYPPPIANPEDVDLSLSLSIGYPREGQGPPNENNHPVQTPSSSSSSDDSGVMSTDEGDIEGANIYPPLMTNPASTFVVHEDDREVNRLRMKASRLQAKRRMQRRRREKAATAATARVQGEERAPVTRSPTLPPIAPERAMASAMRHPALHRALRRMQEEGLVSPRHPLYGMNLVRIPPGIPTLRIGSRTVERMSPTGAEAAEVARTEQPNNNAHVRNRRLSFEIAPESSARRARTAEVNEFGVDVVQMMPSVTTVGNGPFGRRIEGVLYKFSDDEELKIVCVCHGRFFNPAGFYKHAGGTDVPNPSRYITVVDVPINGPNASPNAKPNNIKDGNEASSNGDGDHNELQI</sequence>
<accession>A0AAN8USK3</accession>
<evidence type="ECO:0000313" key="9">
    <source>
        <dbReference type="Proteomes" id="UP001370490"/>
    </source>
</evidence>
<comment type="similarity">
    <text evidence="2 4">Belongs to the Ninja family.</text>
</comment>
<keyword evidence="5" id="KW-0175">Coiled coil</keyword>
<gene>
    <name evidence="8" type="ORF">RJ641_014683</name>
</gene>